<dbReference type="HAMAP" id="MF_00800">
    <property type="entry name" value="UPF0340"/>
    <property type="match status" value="1"/>
</dbReference>
<dbReference type="InterPro" id="IPR006340">
    <property type="entry name" value="DUF436"/>
</dbReference>
<evidence type="ECO:0000256" key="1">
    <source>
        <dbReference type="HAMAP-Rule" id="MF_00800"/>
    </source>
</evidence>
<evidence type="ECO:0000313" key="2">
    <source>
        <dbReference type="EMBL" id="MFC0475847.1"/>
    </source>
</evidence>
<dbReference type="InterPro" id="IPR028345">
    <property type="entry name" value="Antibiotic_NAT-like"/>
</dbReference>
<dbReference type="Pfam" id="PF04260">
    <property type="entry name" value="DUF436"/>
    <property type="match status" value="1"/>
</dbReference>
<organism evidence="2 3">
    <name type="scientific">Robertmurraya beringensis</name>
    <dbReference type="NCBI Taxonomy" id="641660"/>
    <lineage>
        <taxon>Bacteria</taxon>
        <taxon>Bacillati</taxon>
        <taxon>Bacillota</taxon>
        <taxon>Bacilli</taxon>
        <taxon>Bacillales</taxon>
        <taxon>Bacillaceae</taxon>
        <taxon>Robertmurraya</taxon>
    </lineage>
</organism>
<name>A0ABV6KS66_9BACI</name>
<dbReference type="Gene3D" id="3.40.50.10360">
    <property type="entry name" value="Hypothetical protein TT1679"/>
    <property type="match status" value="1"/>
</dbReference>
<dbReference type="SUPFAM" id="SSF110710">
    <property type="entry name" value="TTHA0583/YokD-like"/>
    <property type="match status" value="1"/>
</dbReference>
<comment type="similarity">
    <text evidence="1">Belongs to the UPF0340 family.</text>
</comment>
<dbReference type="PIRSF" id="PIRSF007510">
    <property type="entry name" value="UCP007510"/>
    <property type="match status" value="1"/>
</dbReference>
<accession>A0ABV6KS66</accession>
<sequence>MTSDLSIWKNQLETILADFSDQVVLTDKHVFVIGCSTSEVIGKKIGTAGTNEVAELIFSSLREFSQQTGVALAFQCCEHLNRALVVERTTADQKGWEEVSVVPVRQAGGAMATYAYNHFSEPVVVEFIQADAGIDIGDTFIGMHVKHVAVPVRASISELGSAHVTLARTRPKLIGGARAIYEHSKGNESCS</sequence>
<evidence type="ECO:0000313" key="3">
    <source>
        <dbReference type="Proteomes" id="UP001589738"/>
    </source>
</evidence>
<keyword evidence="3" id="KW-1185">Reference proteome</keyword>
<proteinExistence type="inferred from homology"/>
<dbReference type="EMBL" id="JBHLUU010000032">
    <property type="protein sequence ID" value="MFC0475847.1"/>
    <property type="molecule type" value="Genomic_DNA"/>
</dbReference>
<dbReference type="RefSeq" id="WP_160545862.1">
    <property type="nucleotide sequence ID" value="NZ_JBHLUU010000032.1"/>
</dbReference>
<gene>
    <name evidence="2" type="ORF">ACFFHF_11385</name>
</gene>
<dbReference type="NCBIfam" id="TIGR01440">
    <property type="entry name" value="TIGR01440 family protein"/>
    <property type="match status" value="1"/>
</dbReference>
<dbReference type="Proteomes" id="UP001589738">
    <property type="component" value="Unassembled WGS sequence"/>
</dbReference>
<comment type="caution">
    <text evidence="2">The sequence shown here is derived from an EMBL/GenBank/DDBJ whole genome shotgun (WGS) entry which is preliminary data.</text>
</comment>
<protein>
    <recommendedName>
        <fullName evidence="1">UPF0340 protein ACFFHF_11385</fullName>
    </recommendedName>
</protein>
<reference evidence="2 3" key="1">
    <citation type="submission" date="2024-09" db="EMBL/GenBank/DDBJ databases">
        <authorList>
            <person name="Sun Q."/>
            <person name="Mori K."/>
        </authorList>
    </citation>
    <scope>NUCLEOTIDE SEQUENCE [LARGE SCALE GENOMIC DNA]</scope>
    <source>
        <strain evidence="2 3">CGMCC 1.9126</strain>
    </source>
</reference>